<feature type="region of interest" description="Disordered" evidence="1">
    <location>
        <begin position="106"/>
        <end position="165"/>
    </location>
</feature>
<reference evidence="3" key="2">
    <citation type="submission" date="2015-01" db="EMBL/GenBank/DDBJ databases">
        <title>Evolutionary Origins and Diversification of the Mycorrhizal Mutualists.</title>
        <authorList>
            <consortium name="DOE Joint Genome Institute"/>
            <consortium name="Mycorrhizal Genomics Consortium"/>
            <person name="Kohler A."/>
            <person name="Kuo A."/>
            <person name="Nagy L.G."/>
            <person name="Floudas D."/>
            <person name="Copeland A."/>
            <person name="Barry K.W."/>
            <person name="Cichocki N."/>
            <person name="Veneault-Fourrey C."/>
            <person name="LaButti K."/>
            <person name="Lindquist E.A."/>
            <person name="Lipzen A."/>
            <person name="Lundell T."/>
            <person name="Morin E."/>
            <person name="Murat C."/>
            <person name="Riley R."/>
            <person name="Ohm R."/>
            <person name="Sun H."/>
            <person name="Tunlid A."/>
            <person name="Henrissat B."/>
            <person name="Grigoriev I.V."/>
            <person name="Hibbett D.S."/>
            <person name="Martin F."/>
        </authorList>
    </citation>
    <scope>NUCLEOTIDE SEQUENCE [LARGE SCALE GENOMIC DNA]</scope>
    <source>
        <strain evidence="3">F 1598</strain>
    </source>
</reference>
<sequence>MPKAPKGKKRQTLRDFNEIMGLPAENDQEASEHIRMYLWKVIENHFDWNKTANHQSTAAWKDVDSEILKNMPHIYSTPERRRATQLYINRYFSNAGHTFRKERAMHGNRDVNEDVSGDETVVETPSLLPKDNPNASINTSQGPPSRDVIHRDASETSGPATSAQPSCASYIAPLSSFEPEGISIRIVIDKTVDIKHASLALQIAQECEATLTSLGTRPNAQ</sequence>
<protein>
    <submittedName>
        <fullName evidence="2">Uncharacterized protein</fullName>
    </submittedName>
</protein>
<evidence type="ECO:0000313" key="2">
    <source>
        <dbReference type="EMBL" id="KIM77852.1"/>
    </source>
</evidence>
<accession>A0A0C3BKI9</accession>
<name>A0A0C3BKI9_PILCF</name>
<organism evidence="2 3">
    <name type="scientific">Piloderma croceum (strain F 1598)</name>
    <dbReference type="NCBI Taxonomy" id="765440"/>
    <lineage>
        <taxon>Eukaryota</taxon>
        <taxon>Fungi</taxon>
        <taxon>Dikarya</taxon>
        <taxon>Basidiomycota</taxon>
        <taxon>Agaricomycotina</taxon>
        <taxon>Agaricomycetes</taxon>
        <taxon>Agaricomycetidae</taxon>
        <taxon>Atheliales</taxon>
        <taxon>Atheliaceae</taxon>
        <taxon>Piloderma</taxon>
    </lineage>
</organism>
<gene>
    <name evidence="2" type="ORF">PILCRDRAFT_611109</name>
</gene>
<evidence type="ECO:0000256" key="1">
    <source>
        <dbReference type="SAM" id="MobiDB-lite"/>
    </source>
</evidence>
<feature type="compositionally biased region" description="Polar residues" evidence="1">
    <location>
        <begin position="155"/>
        <end position="165"/>
    </location>
</feature>
<dbReference type="AlphaFoldDB" id="A0A0C3BKI9"/>
<reference evidence="2 3" key="1">
    <citation type="submission" date="2014-04" db="EMBL/GenBank/DDBJ databases">
        <authorList>
            <consortium name="DOE Joint Genome Institute"/>
            <person name="Kuo A."/>
            <person name="Tarkka M."/>
            <person name="Buscot F."/>
            <person name="Kohler A."/>
            <person name="Nagy L.G."/>
            <person name="Floudas D."/>
            <person name="Copeland A."/>
            <person name="Barry K.W."/>
            <person name="Cichocki N."/>
            <person name="Veneault-Fourrey C."/>
            <person name="LaButti K."/>
            <person name="Lindquist E.A."/>
            <person name="Lipzen A."/>
            <person name="Lundell T."/>
            <person name="Morin E."/>
            <person name="Murat C."/>
            <person name="Sun H."/>
            <person name="Tunlid A."/>
            <person name="Henrissat B."/>
            <person name="Grigoriev I.V."/>
            <person name="Hibbett D.S."/>
            <person name="Martin F."/>
            <person name="Nordberg H.P."/>
            <person name="Cantor M.N."/>
            <person name="Hua S.X."/>
        </authorList>
    </citation>
    <scope>NUCLEOTIDE SEQUENCE [LARGE SCALE GENOMIC DNA]</scope>
    <source>
        <strain evidence="2 3">F 1598</strain>
    </source>
</reference>
<dbReference type="HOGENOM" id="CLU_1251086_0_0_1"/>
<feature type="compositionally biased region" description="Polar residues" evidence="1">
    <location>
        <begin position="133"/>
        <end position="143"/>
    </location>
</feature>
<proteinExistence type="predicted"/>
<dbReference type="EMBL" id="KN833021">
    <property type="protein sequence ID" value="KIM77852.1"/>
    <property type="molecule type" value="Genomic_DNA"/>
</dbReference>
<dbReference type="InParanoid" id="A0A0C3BKI9"/>
<keyword evidence="3" id="KW-1185">Reference proteome</keyword>
<evidence type="ECO:0000313" key="3">
    <source>
        <dbReference type="Proteomes" id="UP000054166"/>
    </source>
</evidence>
<dbReference type="Proteomes" id="UP000054166">
    <property type="component" value="Unassembled WGS sequence"/>
</dbReference>